<dbReference type="OrthoDB" id="5298556at2"/>
<dbReference type="Pfam" id="PF04999">
    <property type="entry name" value="FtsL"/>
    <property type="match status" value="1"/>
</dbReference>
<dbReference type="GO" id="GO:0005886">
    <property type="term" value="C:plasma membrane"/>
    <property type="evidence" value="ECO:0007669"/>
    <property type="project" value="UniProtKB-SubCell"/>
</dbReference>
<dbReference type="PANTHER" id="PTHR37479:SF1">
    <property type="entry name" value="CELL DIVISION PROTEIN FTSL"/>
    <property type="match status" value="1"/>
</dbReference>
<reference evidence="11" key="1">
    <citation type="submission" date="2020-01" db="EMBL/GenBank/DDBJ databases">
        <title>Phosphoaccumulans saitamaens gen. nov., sp. nov., a polyphosphate accumulating bacterium isolated from surface river water.</title>
        <authorList>
            <person name="Watanabe K."/>
            <person name="Suda W."/>
        </authorList>
    </citation>
    <scope>NUCLEOTIDE SEQUENCE [LARGE SCALE GENOMIC DNA]</scope>
    <source>
        <strain evidence="11">ICHIAU1</strain>
    </source>
</reference>
<comment type="similarity">
    <text evidence="8">Belongs to the FtsL family.</text>
</comment>
<dbReference type="NCBIfam" id="TIGR02209">
    <property type="entry name" value="ftsL_broad"/>
    <property type="match status" value="1"/>
</dbReference>
<name>A0A679IB52_9RHOO</name>
<evidence type="ECO:0000256" key="8">
    <source>
        <dbReference type="HAMAP-Rule" id="MF_00910"/>
    </source>
</evidence>
<evidence type="ECO:0000256" key="9">
    <source>
        <dbReference type="NCBIfam" id="TIGR02209"/>
    </source>
</evidence>
<dbReference type="GO" id="GO:0043093">
    <property type="term" value="P:FtsZ-dependent cytokinesis"/>
    <property type="evidence" value="ECO:0007669"/>
    <property type="project" value="UniProtKB-UniRule"/>
</dbReference>
<comment type="function">
    <text evidence="8">Essential cell division protein. May link together the upstream cell division proteins, which are predominantly cytoplasmic, with the downstream cell division proteins, which are predominantly periplasmic.</text>
</comment>
<dbReference type="AlphaFoldDB" id="A0A679IB52"/>
<dbReference type="HAMAP" id="MF_00910">
    <property type="entry name" value="FtsL"/>
    <property type="match status" value="1"/>
</dbReference>
<keyword evidence="8" id="KW-0997">Cell inner membrane</keyword>
<keyword evidence="6 8" id="KW-0472">Membrane</keyword>
<keyword evidence="2 8" id="KW-1003">Cell membrane</keyword>
<evidence type="ECO:0000256" key="4">
    <source>
        <dbReference type="ARBA" id="ARBA00022692"/>
    </source>
</evidence>
<keyword evidence="5 8" id="KW-1133">Transmembrane helix</keyword>
<keyword evidence="11" id="KW-1185">Reference proteome</keyword>
<evidence type="ECO:0000256" key="7">
    <source>
        <dbReference type="ARBA" id="ARBA00023306"/>
    </source>
</evidence>
<keyword evidence="3 8" id="KW-0132">Cell division</keyword>
<organism evidence="10 11">
    <name type="scientific">Fluviibacter phosphoraccumulans</name>
    <dbReference type="NCBI Taxonomy" id="1751046"/>
    <lineage>
        <taxon>Bacteria</taxon>
        <taxon>Pseudomonadati</taxon>
        <taxon>Pseudomonadota</taxon>
        <taxon>Betaproteobacteria</taxon>
        <taxon>Rhodocyclales</taxon>
        <taxon>Fluviibacteraceae</taxon>
        <taxon>Fluviibacter</taxon>
    </lineage>
</organism>
<evidence type="ECO:0000313" key="10">
    <source>
        <dbReference type="EMBL" id="BBU67943.1"/>
    </source>
</evidence>
<evidence type="ECO:0000313" key="11">
    <source>
        <dbReference type="Proteomes" id="UP000463961"/>
    </source>
</evidence>
<evidence type="ECO:0000256" key="6">
    <source>
        <dbReference type="ARBA" id="ARBA00023136"/>
    </source>
</evidence>
<dbReference type="Proteomes" id="UP000463961">
    <property type="component" value="Chromosome"/>
</dbReference>
<accession>A0A679IB52</accession>
<dbReference type="GO" id="GO:0032153">
    <property type="term" value="C:cell division site"/>
    <property type="evidence" value="ECO:0007669"/>
    <property type="project" value="UniProtKB-UniRule"/>
</dbReference>
<keyword evidence="4 8" id="KW-0812">Transmembrane</keyword>
<evidence type="ECO:0000256" key="3">
    <source>
        <dbReference type="ARBA" id="ARBA00022618"/>
    </source>
</evidence>
<comment type="subcellular location">
    <subcellularLocation>
        <location evidence="8">Cell inner membrane</location>
        <topology evidence="8">Single-pass type II membrane protein</topology>
    </subcellularLocation>
    <subcellularLocation>
        <location evidence="1">Cell membrane</location>
        <topology evidence="1">Single-pass type II membrane protein</topology>
    </subcellularLocation>
    <text evidence="8">Localizes to the division septum where it forms a ring structure.</text>
</comment>
<sequence length="88" mass="10059">MRRLNLLLIVVVLVSAIGVITSQHQARKRLQALEQERDRSNNLEVEFGQLQLEMSSWAAHTRIEKIAREKLGMQPPDMKKVQKLGVGQ</sequence>
<evidence type="ECO:0000256" key="2">
    <source>
        <dbReference type="ARBA" id="ARBA00022475"/>
    </source>
</evidence>
<evidence type="ECO:0000256" key="1">
    <source>
        <dbReference type="ARBA" id="ARBA00004401"/>
    </source>
</evidence>
<comment type="subunit">
    <text evidence="8">Part of a complex composed of FtsB, FtsL and FtsQ.</text>
</comment>
<gene>
    <name evidence="8 10" type="primary">ftsL</name>
    <name evidence="10" type="ORF">ICHIAU1_02260</name>
</gene>
<keyword evidence="7 8" id="KW-0131">Cell cycle</keyword>
<protein>
    <recommendedName>
        <fullName evidence="8 9">Cell division protein FtsL</fullName>
    </recommendedName>
</protein>
<evidence type="ECO:0000256" key="5">
    <source>
        <dbReference type="ARBA" id="ARBA00022989"/>
    </source>
</evidence>
<dbReference type="InterPro" id="IPR011922">
    <property type="entry name" value="Cell_div_FtsL"/>
</dbReference>
<dbReference type="PANTHER" id="PTHR37479">
    <property type="entry name" value="CELL DIVISION PROTEIN FTSL"/>
    <property type="match status" value="1"/>
</dbReference>
<proteinExistence type="inferred from homology"/>
<dbReference type="EMBL" id="AP022345">
    <property type="protein sequence ID" value="BBU67943.1"/>
    <property type="molecule type" value="Genomic_DNA"/>
</dbReference>
<dbReference type="RefSeq" id="WP_162049101.1">
    <property type="nucleotide sequence ID" value="NZ_AP019011.1"/>
</dbReference>